<name>A0A7M7NH93_STRPU</name>
<dbReference type="GeneID" id="115918494"/>
<reference evidence="1" key="2">
    <citation type="submission" date="2021-01" db="UniProtKB">
        <authorList>
            <consortium name="EnsemblMetazoa"/>
        </authorList>
    </citation>
    <scope>IDENTIFICATION</scope>
</reference>
<organism evidence="1 2">
    <name type="scientific">Strongylocentrotus purpuratus</name>
    <name type="common">Purple sea urchin</name>
    <dbReference type="NCBI Taxonomy" id="7668"/>
    <lineage>
        <taxon>Eukaryota</taxon>
        <taxon>Metazoa</taxon>
        <taxon>Echinodermata</taxon>
        <taxon>Eleutherozoa</taxon>
        <taxon>Echinozoa</taxon>
        <taxon>Echinoidea</taxon>
        <taxon>Euechinoidea</taxon>
        <taxon>Echinacea</taxon>
        <taxon>Camarodonta</taxon>
        <taxon>Echinidea</taxon>
        <taxon>Strongylocentrotidae</taxon>
        <taxon>Strongylocentrotus</taxon>
    </lineage>
</organism>
<sequence length="236" mass="26821">MEFVASGFNHNNVINTLGAVKIHPFVYEGILHLAVANRLDTSKRTFMVESAIWGDFFKEVVITTTAAADVAVMEFHGTYFVAFANEFEGQLEFENYDVPVSIYTYVYDADGESQVDLWQELPAFRVKSLEFVVLHDQLFLVVINRTSTVNIFRYEGMQKFQVIHTIPLEGAMDVSIYPFKNDPEIIHMAAMAYGVRPTLFANAQVRTKNVDSIIFRFFFDGFKTDTTGCSRPFTGI</sequence>
<dbReference type="OrthoDB" id="188713at2759"/>
<dbReference type="Proteomes" id="UP000007110">
    <property type="component" value="Unassembled WGS sequence"/>
</dbReference>
<protein>
    <submittedName>
        <fullName evidence="1">Uncharacterized protein</fullName>
    </submittedName>
</protein>
<dbReference type="InParanoid" id="A0A7M7NH93"/>
<proteinExistence type="predicted"/>
<dbReference type="KEGG" id="spu:115918494"/>
<dbReference type="EnsemblMetazoa" id="XM_030980502">
    <property type="protein sequence ID" value="XP_030836362"/>
    <property type="gene ID" value="LOC115918494"/>
</dbReference>
<reference evidence="2" key="1">
    <citation type="submission" date="2015-02" db="EMBL/GenBank/DDBJ databases">
        <title>Genome sequencing for Strongylocentrotus purpuratus.</title>
        <authorList>
            <person name="Murali S."/>
            <person name="Liu Y."/>
            <person name="Vee V."/>
            <person name="English A."/>
            <person name="Wang M."/>
            <person name="Skinner E."/>
            <person name="Han Y."/>
            <person name="Muzny D.M."/>
            <person name="Worley K.C."/>
            <person name="Gibbs R.A."/>
        </authorList>
    </citation>
    <scope>NUCLEOTIDE SEQUENCE</scope>
</reference>
<dbReference type="RefSeq" id="XP_030836362.1">
    <property type="nucleotide sequence ID" value="XM_030980502.1"/>
</dbReference>
<evidence type="ECO:0000313" key="1">
    <source>
        <dbReference type="EnsemblMetazoa" id="XP_030836362"/>
    </source>
</evidence>
<keyword evidence="2" id="KW-1185">Reference proteome</keyword>
<dbReference type="AlphaFoldDB" id="A0A7M7NH93"/>
<evidence type="ECO:0000313" key="2">
    <source>
        <dbReference type="Proteomes" id="UP000007110"/>
    </source>
</evidence>
<accession>A0A7M7NH93</accession>